<proteinExistence type="predicted"/>
<feature type="transmembrane region" description="Helical" evidence="1">
    <location>
        <begin position="163"/>
        <end position="185"/>
    </location>
</feature>
<evidence type="ECO:0000313" key="2">
    <source>
        <dbReference type="EMBL" id="GAA1962289.1"/>
    </source>
</evidence>
<name>A0ABN2R2M9_9ACTN</name>
<keyword evidence="1" id="KW-0472">Membrane</keyword>
<reference evidence="2 3" key="1">
    <citation type="journal article" date="2019" name="Int. J. Syst. Evol. Microbiol.">
        <title>The Global Catalogue of Microorganisms (GCM) 10K type strain sequencing project: providing services to taxonomists for standard genome sequencing and annotation.</title>
        <authorList>
            <consortium name="The Broad Institute Genomics Platform"/>
            <consortium name="The Broad Institute Genome Sequencing Center for Infectious Disease"/>
            <person name="Wu L."/>
            <person name="Ma J."/>
        </authorList>
    </citation>
    <scope>NUCLEOTIDE SEQUENCE [LARGE SCALE GENOMIC DNA]</scope>
    <source>
        <strain evidence="2 3">JCM 15309</strain>
    </source>
</reference>
<dbReference type="EMBL" id="BAAAPB010000002">
    <property type="protein sequence ID" value="GAA1962289.1"/>
    <property type="molecule type" value="Genomic_DNA"/>
</dbReference>
<feature type="transmembrane region" description="Helical" evidence="1">
    <location>
        <begin position="241"/>
        <end position="260"/>
    </location>
</feature>
<evidence type="ECO:0008006" key="4">
    <source>
        <dbReference type="Google" id="ProtNLM"/>
    </source>
</evidence>
<organism evidence="2 3">
    <name type="scientific">Nocardioides panacihumi</name>
    <dbReference type="NCBI Taxonomy" id="400774"/>
    <lineage>
        <taxon>Bacteria</taxon>
        <taxon>Bacillati</taxon>
        <taxon>Actinomycetota</taxon>
        <taxon>Actinomycetes</taxon>
        <taxon>Propionibacteriales</taxon>
        <taxon>Nocardioidaceae</taxon>
        <taxon>Nocardioides</taxon>
    </lineage>
</organism>
<comment type="caution">
    <text evidence="2">The sequence shown here is derived from an EMBL/GenBank/DDBJ whole genome shotgun (WGS) entry which is preliminary data.</text>
</comment>
<accession>A0ABN2R2M9</accession>
<keyword evidence="3" id="KW-1185">Reference proteome</keyword>
<sequence length="269" mass="28799">MTTATLNTTDVRTPARDRAVPARIPFHRILGVELRKMFDTRSGFWLMASILILAVLATGAVILFAPKDQIDYGAFGSAVGVPMTVILPMVAVLAVSSEWSQRSALTTFTLVPSRARVIGAKGLLTVGIGVVSMLVALGVGAVGNVVGSALAGVDQTWNISATQFGQIVLADQIGMLMGFMLGVLLRSSPAAIVGYFVYSLVLPGVSGALTNANDWWHQHVGWFDLTWASGNLYDDMSRQEWAQLGVTTLIWLVLPLAIGLRTLMRAEVK</sequence>
<feature type="transmembrane region" description="Helical" evidence="1">
    <location>
        <begin position="192"/>
        <end position="212"/>
    </location>
</feature>
<protein>
    <recommendedName>
        <fullName evidence="4">ABC transporter permease</fullName>
    </recommendedName>
</protein>
<gene>
    <name evidence="2" type="ORF">GCM10009798_22570</name>
</gene>
<feature type="transmembrane region" description="Helical" evidence="1">
    <location>
        <begin position="72"/>
        <end position="95"/>
    </location>
</feature>
<evidence type="ECO:0000256" key="1">
    <source>
        <dbReference type="SAM" id="Phobius"/>
    </source>
</evidence>
<feature type="transmembrane region" description="Helical" evidence="1">
    <location>
        <begin position="44"/>
        <end position="66"/>
    </location>
</feature>
<keyword evidence="1" id="KW-0812">Transmembrane</keyword>
<dbReference type="Proteomes" id="UP001500571">
    <property type="component" value="Unassembled WGS sequence"/>
</dbReference>
<keyword evidence="1" id="KW-1133">Transmembrane helix</keyword>
<dbReference type="RefSeq" id="WP_344044934.1">
    <property type="nucleotide sequence ID" value="NZ_BAAAPB010000002.1"/>
</dbReference>
<evidence type="ECO:0000313" key="3">
    <source>
        <dbReference type="Proteomes" id="UP001500571"/>
    </source>
</evidence>
<feature type="transmembrane region" description="Helical" evidence="1">
    <location>
        <begin position="123"/>
        <end position="143"/>
    </location>
</feature>